<evidence type="ECO:0000313" key="1">
    <source>
        <dbReference type="EMBL" id="GGA70582.1"/>
    </source>
</evidence>
<evidence type="ECO:0000313" key="2">
    <source>
        <dbReference type="Proteomes" id="UP000648801"/>
    </source>
</evidence>
<protein>
    <submittedName>
        <fullName evidence="1">Uncharacterized protein</fullName>
    </submittedName>
</protein>
<name>A0A916RWQ0_9BACT</name>
<sequence>MSVGVLLGLIGCRGDAPYVVPESPMPPNTVLLAQMMRELSATPGFTDALLSQLNNGGKRGPTLLTPALMKRLRELILGKDWQGLDRFPGWTMREINPTVRVVGHVAGKSIALESLAARHPGAPASAMTPEQMKSYIDLGSYSAEHAEAISLDAPSKLPGFTTDGIVTDLGAGVVRGDGPNPELAPEHSESQRLAYVLNRLSLNGMEGYAPATVTISGSSAGSPADLISALMKTGHMVTVVDARYFANFGHFHYKGQEVMMPFFVNSQIAVPGTKRPLLVPVSHAEYEWKIRGPKINADVSWYFGIDGKAEFRTMDTLDQAWVLGRHAHTYAGADAVEVTRLAGLMTVAYLHQHAARPELPFGGYYALGVCQDSVAAIEKKMTGQATLFPNTADDALFNDPRDAEVNALMAAIPKDRNGGHPGPERIFGSLPTTDLHAITIPGLSADLIAVHNAWQNDSLERTTSWIEKITKRALGVAGIVLLVGLALRRRRSRRSTEQ</sequence>
<reference evidence="1" key="1">
    <citation type="journal article" date="2014" name="Int. J. Syst. Evol. Microbiol.">
        <title>Complete genome sequence of Corynebacterium casei LMG S-19264T (=DSM 44701T), isolated from a smear-ripened cheese.</title>
        <authorList>
            <consortium name="US DOE Joint Genome Institute (JGI-PGF)"/>
            <person name="Walter F."/>
            <person name="Albersmeier A."/>
            <person name="Kalinowski J."/>
            <person name="Ruckert C."/>
        </authorList>
    </citation>
    <scope>NUCLEOTIDE SEQUENCE</scope>
    <source>
        <strain evidence="1">CGMCC 1.15447</strain>
    </source>
</reference>
<dbReference type="AlphaFoldDB" id="A0A916RWQ0"/>
<reference evidence="1" key="2">
    <citation type="submission" date="2020-09" db="EMBL/GenBank/DDBJ databases">
        <authorList>
            <person name="Sun Q."/>
            <person name="Zhou Y."/>
        </authorList>
    </citation>
    <scope>NUCLEOTIDE SEQUENCE</scope>
    <source>
        <strain evidence="1">CGMCC 1.15447</strain>
    </source>
</reference>
<organism evidence="1 2">
    <name type="scientific">Edaphobacter acidisoli</name>
    <dbReference type="NCBI Taxonomy" id="2040573"/>
    <lineage>
        <taxon>Bacteria</taxon>
        <taxon>Pseudomonadati</taxon>
        <taxon>Acidobacteriota</taxon>
        <taxon>Terriglobia</taxon>
        <taxon>Terriglobales</taxon>
        <taxon>Acidobacteriaceae</taxon>
        <taxon>Edaphobacter</taxon>
    </lineage>
</organism>
<dbReference type="Proteomes" id="UP000648801">
    <property type="component" value="Unassembled WGS sequence"/>
</dbReference>
<gene>
    <name evidence="1" type="ORF">GCM10011507_22680</name>
</gene>
<keyword evidence="2" id="KW-1185">Reference proteome</keyword>
<comment type="caution">
    <text evidence="1">The sequence shown here is derived from an EMBL/GenBank/DDBJ whole genome shotgun (WGS) entry which is preliminary data.</text>
</comment>
<proteinExistence type="predicted"/>
<accession>A0A916RWQ0</accession>
<dbReference type="EMBL" id="BMJB01000001">
    <property type="protein sequence ID" value="GGA70582.1"/>
    <property type="molecule type" value="Genomic_DNA"/>
</dbReference>